<dbReference type="STRING" id="1302690.BUE76_07360"/>
<proteinExistence type="predicted"/>
<sequence length="145" mass="16077">MLRTVVSCAMLFLLLASCTKDPEPEVVLEKPVEKKVIYQVFAAKDYSPALFDKVQTTVTLTVGAVANKTGTFTKIWDTTLNGHIRTFPQFDQKIQIEKTFTLVESAEKLQVAKSVRYDDNGQIQQSASFEPVPTGTNIFLMGVGL</sequence>
<dbReference type="AlphaFoldDB" id="A0A1M4WEU1"/>
<dbReference type="EMBL" id="FQUO01000003">
    <property type="protein sequence ID" value="SHE79769.1"/>
    <property type="molecule type" value="Genomic_DNA"/>
</dbReference>
<evidence type="ECO:0000313" key="2">
    <source>
        <dbReference type="Proteomes" id="UP000184368"/>
    </source>
</evidence>
<accession>A0A1M4WEU1</accession>
<name>A0A1M4WEU1_9BACT</name>
<protein>
    <submittedName>
        <fullName evidence="1">Uncharacterized protein</fullName>
    </submittedName>
</protein>
<reference evidence="1 2" key="1">
    <citation type="submission" date="2016-11" db="EMBL/GenBank/DDBJ databases">
        <authorList>
            <person name="Jaros S."/>
            <person name="Januszkiewicz K."/>
            <person name="Wedrychowicz H."/>
        </authorList>
    </citation>
    <scope>NUCLEOTIDE SEQUENCE [LARGE SCALE GENOMIC DNA]</scope>
    <source>
        <strain evidence="1 2">DSM 26897</strain>
    </source>
</reference>
<evidence type="ECO:0000313" key="1">
    <source>
        <dbReference type="EMBL" id="SHE79769.1"/>
    </source>
</evidence>
<dbReference type="Proteomes" id="UP000184368">
    <property type="component" value="Unassembled WGS sequence"/>
</dbReference>
<organism evidence="1 2">
    <name type="scientific">Cnuella takakiae</name>
    <dbReference type="NCBI Taxonomy" id="1302690"/>
    <lineage>
        <taxon>Bacteria</taxon>
        <taxon>Pseudomonadati</taxon>
        <taxon>Bacteroidota</taxon>
        <taxon>Chitinophagia</taxon>
        <taxon>Chitinophagales</taxon>
        <taxon>Chitinophagaceae</taxon>
        <taxon>Cnuella</taxon>
    </lineage>
</organism>
<dbReference type="PROSITE" id="PS51257">
    <property type="entry name" value="PROKAR_LIPOPROTEIN"/>
    <property type="match status" value="1"/>
</dbReference>
<keyword evidence="2" id="KW-1185">Reference proteome</keyword>
<gene>
    <name evidence="1" type="ORF">SAMN05444008_1037</name>
</gene>